<dbReference type="HOGENOM" id="CLU_2428193_0_0_1"/>
<organism evidence="2">
    <name type="scientific">Rhizophagus irregularis (strain DAOM 181602 / DAOM 197198 / MUCL 43194)</name>
    <name type="common">Arbuscular mycorrhizal fungus</name>
    <name type="synonym">Glomus intraradices</name>
    <dbReference type="NCBI Taxonomy" id="747089"/>
    <lineage>
        <taxon>Eukaryota</taxon>
        <taxon>Fungi</taxon>
        <taxon>Fungi incertae sedis</taxon>
        <taxon>Mucoromycota</taxon>
        <taxon>Glomeromycotina</taxon>
        <taxon>Glomeromycetes</taxon>
        <taxon>Glomerales</taxon>
        <taxon>Glomeraceae</taxon>
        <taxon>Rhizophagus</taxon>
    </lineage>
</organism>
<protein>
    <submittedName>
        <fullName evidence="2">Uncharacterized protein</fullName>
    </submittedName>
</protein>
<name>U9TLD3_RHIID</name>
<feature type="compositionally biased region" description="Basic and acidic residues" evidence="1">
    <location>
        <begin position="43"/>
        <end position="52"/>
    </location>
</feature>
<feature type="region of interest" description="Disordered" evidence="1">
    <location>
        <begin position="43"/>
        <end position="63"/>
    </location>
</feature>
<sequence length="91" mass="10398">MAINSFKAFKVITTEERKRKLIGATTLLHTSPENLRIDQILKKKNPNPKDKATGSNGIEGDAKEVNRQNLKQATYFWSIYEELVSYLTVKD</sequence>
<reference evidence="2" key="1">
    <citation type="submission" date="2013-07" db="EMBL/GenBank/DDBJ databases">
        <title>The genome of an arbuscular mycorrhizal fungus provides insights into the evolution of the oldest plant symbiosis.</title>
        <authorList>
            <consortium name="DOE Joint Genome Institute"/>
            <person name="Tisserant E."/>
            <person name="Malbreil M."/>
            <person name="Kuo A."/>
            <person name="Kohler A."/>
            <person name="Symeonidi A."/>
            <person name="Balestrini R."/>
            <person name="Charron P."/>
            <person name="Duensing N."/>
            <person name="Frei-dit-Frey N."/>
            <person name="Gianinazzi-Pearson V."/>
            <person name="Gilbert B."/>
            <person name="Handa Y."/>
            <person name="Hijri M."/>
            <person name="Kaul R."/>
            <person name="Kawaguchi M."/>
            <person name="Krajinski F."/>
            <person name="Lammers P."/>
            <person name="Lapierre D."/>
            <person name="Masclaux F.G."/>
            <person name="Murat C."/>
            <person name="Morin E."/>
            <person name="Ndikumana S."/>
            <person name="Pagni M."/>
            <person name="Petitpierre D."/>
            <person name="Requena N."/>
            <person name="Rosikiewicz P."/>
            <person name="Riley R."/>
            <person name="Saito K."/>
            <person name="San Clemente H."/>
            <person name="Shapiro H."/>
            <person name="van Tuinen D."/>
            <person name="Becard G."/>
            <person name="Bonfante P."/>
            <person name="Paszkowski U."/>
            <person name="Shachar-Hill Y."/>
            <person name="Young J.P."/>
            <person name="Sanders I.R."/>
            <person name="Henrissat B."/>
            <person name="Rensing S.A."/>
            <person name="Grigoriev I.V."/>
            <person name="Corradi N."/>
            <person name="Roux C."/>
            <person name="Martin F."/>
        </authorList>
    </citation>
    <scope>NUCLEOTIDE SEQUENCE</scope>
    <source>
        <strain evidence="2">DAOM 197198</strain>
    </source>
</reference>
<evidence type="ECO:0000313" key="2">
    <source>
        <dbReference type="EMBL" id="ESA07093.1"/>
    </source>
</evidence>
<proteinExistence type="predicted"/>
<accession>U9TLD3</accession>
<dbReference type="AlphaFoldDB" id="U9TLD3"/>
<gene>
    <name evidence="2" type="ORF">GLOINDRAFT_33324</name>
</gene>
<dbReference type="EMBL" id="KI290759">
    <property type="protein sequence ID" value="ESA07093.1"/>
    <property type="molecule type" value="Genomic_DNA"/>
</dbReference>
<evidence type="ECO:0000256" key="1">
    <source>
        <dbReference type="SAM" id="MobiDB-lite"/>
    </source>
</evidence>